<evidence type="ECO:0000313" key="7">
    <source>
        <dbReference type="Proteomes" id="UP000712080"/>
    </source>
</evidence>
<name>A0A972JHR6_9FLAO</name>
<dbReference type="SUPFAM" id="SSF51445">
    <property type="entry name" value="(Trans)glycosidases"/>
    <property type="match status" value="1"/>
</dbReference>
<dbReference type="AlphaFoldDB" id="A0A972JHR6"/>
<evidence type="ECO:0000256" key="3">
    <source>
        <dbReference type="ARBA" id="ARBA00023295"/>
    </source>
</evidence>
<dbReference type="InterPro" id="IPR000805">
    <property type="entry name" value="Glyco_hydro_26"/>
</dbReference>
<dbReference type="RefSeq" id="WP_169526416.1">
    <property type="nucleotide sequence ID" value="NZ_JAAMPU010000100.1"/>
</dbReference>
<comment type="similarity">
    <text evidence="1 4">Belongs to the glycosyl hydrolase 26 family.</text>
</comment>
<proteinExistence type="inferred from homology"/>
<feature type="domain" description="GH26" evidence="5">
    <location>
        <begin position="53"/>
        <end position="383"/>
    </location>
</feature>
<organism evidence="6 7">
    <name type="scientific">Flavobacterium silvaticum</name>
    <dbReference type="NCBI Taxonomy" id="1852020"/>
    <lineage>
        <taxon>Bacteria</taxon>
        <taxon>Pseudomonadati</taxon>
        <taxon>Bacteroidota</taxon>
        <taxon>Flavobacteriia</taxon>
        <taxon>Flavobacteriales</taxon>
        <taxon>Flavobacteriaceae</taxon>
        <taxon>Flavobacterium</taxon>
    </lineage>
</organism>
<dbReference type="GO" id="GO:0016985">
    <property type="term" value="F:mannan endo-1,4-beta-mannosidase activity"/>
    <property type="evidence" value="ECO:0007669"/>
    <property type="project" value="InterPro"/>
</dbReference>
<dbReference type="Pfam" id="PF02156">
    <property type="entry name" value="Glyco_hydro_26"/>
    <property type="match status" value="1"/>
</dbReference>
<evidence type="ECO:0000259" key="5">
    <source>
        <dbReference type="PROSITE" id="PS51764"/>
    </source>
</evidence>
<dbReference type="PRINTS" id="PR00739">
    <property type="entry name" value="GLHYDRLASE26"/>
</dbReference>
<keyword evidence="7" id="KW-1185">Reference proteome</keyword>
<keyword evidence="3 4" id="KW-0326">Glycosidase</keyword>
<dbReference type="Proteomes" id="UP000712080">
    <property type="component" value="Unassembled WGS sequence"/>
</dbReference>
<evidence type="ECO:0000313" key="6">
    <source>
        <dbReference type="EMBL" id="NMH27418.1"/>
    </source>
</evidence>
<dbReference type="Gene3D" id="3.20.20.80">
    <property type="entry name" value="Glycosidases"/>
    <property type="match status" value="1"/>
</dbReference>
<dbReference type="PANTHER" id="PTHR40079">
    <property type="entry name" value="MANNAN ENDO-1,4-BETA-MANNOSIDASE E-RELATED"/>
    <property type="match status" value="1"/>
</dbReference>
<feature type="active site" description="Nucleophile" evidence="4">
    <location>
        <position position="322"/>
    </location>
</feature>
<evidence type="ECO:0000256" key="2">
    <source>
        <dbReference type="ARBA" id="ARBA00022801"/>
    </source>
</evidence>
<keyword evidence="2 4" id="KW-0378">Hydrolase</keyword>
<reference evidence="6" key="1">
    <citation type="submission" date="2020-02" db="EMBL/GenBank/DDBJ databases">
        <title>Flavobacterium sp. genome.</title>
        <authorList>
            <person name="Jung H.S."/>
            <person name="Baek J.H."/>
            <person name="Jeon C.O."/>
        </authorList>
    </citation>
    <scope>NUCLEOTIDE SEQUENCE</scope>
    <source>
        <strain evidence="6">SE-s28</strain>
    </source>
</reference>
<dbReference type="PROSITE" id="PS51764">
    <property type="entry name" value="GH26"/>
    <property type="match status" value="1"/>
</dbReference>
<dbReference type="EMBL" id="JAAMPU010000100">
    <property type="protein sequence ID" value="NMH27418.1"/>
    <property type="molecule type" value="Genomic_DNA"/>
</dbReference>
<gene>
    <name evidence="6" type="ORF">G6047_05180</name>
</gene>
<dbReference type="GO" id="GO:0006080">
    <property type="term" value="P:substituted mannan metabolic process"/>
    <property type="evidence" value="ECO:0007669"/>
    <property type="project" value="InterPro"/>
</dbReference>
<comment type="caution">
    <text evidence="6">The sequence shown here is derived from an EMBL/GenBank/DDBJ whole genome shotgun (WGS) entry which is preliminary data.</text>
</comment>
<feature type="active site" description="Proton donor" evidence="4">
    <location>
        <position position="215"/>
    </location>
</feature>
<evidence type="ECO:0000256" key="1">
    <source>
        <dbReference type="ARBA" id="ARBA00007754"/>
    </source>
</evidence>
<dbReference type="InterPro" id="IPR022790">
    <property type="entry name" value="GH26_dom"/>
</dbReference>
<dbReference type="InterPro" id="IPR017853">
    <property type="entry name" value="GH"/>
</dbReference>
<sequence>MKTYLPQLIALLFLANCSSDKDTASQPTQVVPVDDILTPANVRTYMVDAAATAEATALFYNLKKNSAVNTAIGQQDAFGSFYGAEGDSDMKKTTGHDPALLGSDFMFITDADNNGQPNNWFFQQEQKIISDARQAYSKGMINTFCWHLREPNHEVSFYAADMTDEEKQTAFVGILPGGIHHDWFKAKLDKVAQVLNDLKDSDGVSIPVIFRPFHEFDGNWFWWGKDYCSDAQYKEAYQFVVTYLRDVKGVHNVLYAFSPDNSYTSETAYLTRYPGDDFVDVLGMDNYGDMNGTQSGILNAAAKLEYLSALAYQKVKIAALTETGYRVTNTIPPVDGWFTDYLYAAMNEHDIQLAYVMFWNNSADGYYVPIPSSPNASDFISFSIKPGMQLVNNLPELYQFTQ</sequence>
<accession>A0A972JHR6</accession>
<evidence type="ECO:0000256" key="4">
    <source>
        <dbReference type="PROSITE-ProRule" id="PRU01100"/>
    </source>
</evidence>
<dbReference type="PANTHER" id="PTHR40079:SF4">
    <property type="entry name" value="GH26 DOMAIN-CONTAINING PROTEIN-RELATED"/>
    <property type="match status" value="1"/>
</dbReference>
<protein>
    <submittedName>
        <fullName evidence="6">Beta-mannosidase</fullName>
    </submittedName>
</protein>